<feature type="coiled-coil region" evidence="1">
    <location>
        <begin position="211"/>
        <end position="238"/>
    </location>
</feature>
<feature type="compositionally biased region" description="Low complexity" evidence="2">
    <location>
        <begin position="841"/>
        <end position="851"/>
    </location>
</feature>
<feature type="compositionally biased region" description="Basic and acidic residues" evidence="2">
    <location>
        <begin position="325"/>
        <end position="334"/>
    </location>
</feature>
<evidence type="ECO:0000256" key="1">
    <source>
        <dbReference type="SAM" id="Coils"/>
    </source>
</evidence>
<dbReference type="Proteomes" id="UP000007799">
    <property type="component" value="Unassembled WGS sequence"/>
</dbReference>
<dbReference type="InParanoid" id="F2U642"/>
<feature type="compositionally biased region" description="Basic residues" evidence="2">
    <location>
        <begin position="1"/>
        <end position="10"/>
    </location>
</feature>
<dbReference type="EMBL" id="GL832962">
    <property type="protein sequence ID" value="EGD82983.1"/>
    <property type="molecule type" value="Genomic_DNA"/>
</dbReference>
<dbReference type="AlphaFoldDB" id="F2U642"/>
<dbReference type="OrthoDB" id="10658798at2759"/>
<feature type="compositionally biased region" description="Low complexity" evidence="2">
    <location>
        <begin position="55"/>
        <end position="70"/>
    </location>
</feature>
<gene>
    <name evidence="3" type="ORF">PTSG_03620</name>
</gene>
<feature type="region of interest" description="Disordered" evidence="2">
    <location>
        <begin position="531"/>
        <end position="550"/>
    </location>
</feature>
<protein>
    <submittedName>
        <fullName evidence="3">Uncharacterized protein</fullName>
    </submittedName>
</protein>
<name>F2U642_SALR5</name>
<evidence type="ECO:0000313" key="3">
    <source>
        <dbReference type="EMBL" id="EGD82983.1"/>
    </source>
</evidence>
<dbReference type="KEGG" id="sre:PTSG_03620"/>
<accession>F2U642</accession>
<feature type="compositionally biased region" description="Polar residues" evidence="2">
    <location>
        <begin position="595"/>
        <end position="608"/>
    </location>
</feature>
<feature type="coiled-coil region" evidence="1">
    <location>
        <begin position="884"/>
        <end position="967"/>
    </location>
</feature>
<evidence type="ECO:0000313" key="4">
    <source>
        <dbReference type="Proteomes" id="UP000007799"/>
    </source>
</evidence>
<sequence>MSRSSFRSRVRPTGMDPDLSAFHASTRQGAARGKGTASTAHSPSSAYQRHWSEPAGSRRGGSASSFSSTSGRGGRSTLASDSRLDSDAYGTTRRAWEEGRGSSHGSVGGGKRDMAAGEYTSTFITSKGATAPEPSSAHRSDALRLLEQMTSTVRERMAKADETNRAIRAARESLDSEAVMARARAEAEAWTHGKSKLASLKAAQHMSPLGVRAVLAERDELRYQLRKAAQELAKVESNGALGHDMASVCQRDLERIASIKSQMAVELDGLHSRVRMLEESATEKSSGRRHLELQVSTLKEQLGESSETVLKLSEHVRNLEEELQRLRRESEERMQSALSEQRRRLTAQGDESRANALQRLESAMRAEKLRELDDLRQELDSRYADIVDRKLAEQRHALLAQANHEKVSELESLQSELTHQQDADLERMRRDLIADKDRAIQTLRRQHAAAVSRLEGELAQQQQELRAEQKRALDDLRHDLTIDFDNEKRASLSQLQAKLEDEHRAAMQELRQRIETQASNQAAANLQRELEQQRKKLQSQHKRQQQVAVNNLRKELEDKHKLEVKRIKASVTQRVEAEYDTKLKKEIEMQRRKASSTASRTQVQSTERLSAEHKRDKQEALAAQRDKLEMKYKAEIDQLQTQLLEARQMADRYKIQSHQTAEQLSQQEQSNKRSRQALKERLRAVLTTFKTAMLPRADALPDVHEGSPSPAMSAIMSLISCLGSNEYSRMDELSLEASAAPLHTVDVLLRCCDELTEGLNSAHRELQAMQQNMVRERKLVRKQVEEELKDEHAAELKALRVEMTREFDHELEQRVQAARQVYDQELNRNRRDMQHQLREYQAQTAAQQRQTSSVLREKLDREKETMVLRLQDHLETTKVDGRAKDALERKLSTFEKDLRQAEDVIFQLRSENEKLRTKVHELQANLHKTGSAGGHSSAEVHKLTLERRQLVKEKVALERQVALLRQRASA</sequence>
<feature type="region of interest" description="Disordered" evidence="2">
    <location>
        <begin position="325"/>
        <end position="352"/>
    </location>
</feature>
<proteinExistence type="predicted"/>
<keyword evidence="4" id="KW-1185">Reference proteome</keyword>
<dbReference type="SUPFAM" id="SSF90257">
    <property type="entry name" value="Myosin rod fragments"/>
    <property type="match status" value="1"/>
</dbReference>
<evidence type="ECO:0000256" key="2">
    <source>
        <dbReference type="SAM" id="MobiDB-lite"/>
    </source>
</evidence>
<feature type="region of interest" description="Disordered" evidence="2">
    <location>
        <begin position="657"/>
        <end position="676"/>
    </location>
</feature>
<dbReference type="RefSeq" id="XP_004995347.1">
    <property type="nucleotide sequence ID" value="XM_004995290.1"/>
</dbReference>
<dbReference type="STRING" id="946362.F2U642"/>
<feature type="compositionally biased region" description="Basic and acidic residues" evidence="2">
    <location>
        <begin position="609"/>
        <end position="620"/>
    </location>
</feature>
<feature type="compositionally biased region" description="Polar residues" evidence="2">
    <location>
        <begin position="36"/>
        <end position="47"/>
    </location>
</feature>
<feature type="compositionally biased region" description="Polar residues" evidence="2">
    <location>
        <begin position="657"/>
        <end position="669"/>
    </location>
</feature>
<reference evidence="3" key="1">
    <citation type="submission" date="2009-08" db="EMBL/GenBank/DDBJ databases">
        <title>Annotation of Salpingoeca rosetta.</title>
        <authorList>
            <consortium name="The Broad Institute Genome Sequencing Platform"/>
            <person name="Russ C."/>
            <person name="Cuomo C."/>
            <person name="Burger G."/>
            <person name="Gray M.W."/>
            <person name="Holland P.W.H."/>
            <person name="King N."/>
            <person name="Lang F.B.F."/>
            <person name="Roger A.J."/>
            <person name="Ruiz-Trillo I."/>
            <person name="Young S.K."/>
            <person name="Zeng Q."/>
            <person name="Gargeya S."/>
            <person name="Alvarado L."/>
            <person name="Berlin A."/>
            <person name="Chapman S.B."/>
            <person name="Chen Z."/>
            <person name="Freedman E."/>
            <person name="Gellesch M."/>
            <person name="Goldberg J."/>
            <person name="Griggs A."/>
            <person name="Gujja S."/>
            <person name="Heilman E."/>
            <person name="Heiman D."/>
            <person name="Howarth C."/>
            <person name="Mehta T."/>
            <person name="Neiman D."/>
            <person name="Pearson M."/>
            <person name="Roberts A."/>
            <person name="Saif S."/>
            <person name="Shea T."/>
            <person name="Shenoy N."/>
            <person name="Sisk P."/>
            <person name="Stolte C."/>
            <person name="Sykes S."/>
            <person name="White J."/>
            <person name="Yandava C."/>
            <person name="Haas B."/>
            <person name="Nusbaum C."/>
            <person name="Birren B."/>
        </authorList>
    </citation>
    <scope>NUCLEOTIDE SEQUENCE [LARGE SCALE GENOMIC DNA]</scope>
    <source>
        <strain evidence="3">ATCC 50818</strain>
    </source>
</reference>
<feature type="region of interest" description="Disordered" evidence="2">
    <location>
        <begin position="838"/>
        <end position="858"/>
    </location>
</feature>
<organism evidence="4">
    <name type="scientific">Salpingoeca rosetta (strain ATCC 50818 / BSB-021)</name>
    <dbReference type="NCBI Taxonomy" id="946362"/>
    <lineage>
        <taxon>Eukaryota</taxon>
        <taxon>Choanoflagellata</taxon>
        <taxon>Craspedida</taxon>
        <taxon>Salpingoecidae</taxon>
        <taxon>Salpingoeca</taxon>
    </lineage>
</organism>
<feature type="region of interest" description="Disordered" evidence="2">
    <location>
        <begin position="1"/>
        <end position="114"/>
    </location>
</feature>
<dbReference type="GeneID" id="16075929"/>
<keyword evidence="1" id="KW-0175">Coiled coil</keyword>
<feature type="compositionally biased region" description="Basic residues" evidence="2">
    <location>
        <begin position="535"/>
        <end position="544"/>
    </location>
</feature>
<feature type="region of interest" description="Disordered" evidence="2">
    <location>
        <begin position="588"/>
        <end position="620"/>
    </location>
</feature>